<reference evidence="2" key="1">
    <citation type="submission" date="2020-10" db="EMBL/GenBank/DDBJ databases">
        <authorList>
            <person name="Gilroy R."/>
        </authorList>
    </citation>
    <scope>NUCLEOTIDE SEQUENCE</scope>
    <source>
        <strain evidence="2">1063</strain>
    </source>
</reference>
<evidence type="ECO:0000259" key="1">
    <source>
        <dbReference type="Pfam" id="PF01336"/>
    </source>
</evidence>
<accession>A0A9D1HQW8</accession>
<dbReference type="InterPro" id="IPR012340">
    <property type="entry name" value="NA-bd_OB-fold"/>
</dbReference>
<dbReference type="GO" id="GO:0003676">
    <property type="term" value="F:nucleic acid binding"/>
    <property type="evidence" value="ECO:0007669"/>
    <property type="project" value="InterPro"/>
</dbReference>
<feature type="non-terminal residue" evidence="2">
    <location>
        <position position="381"/>
    </location>
</feature>
<evidence type="ECO:0000313" key="2">
    <source>
        <dbReference type="EMBL" id="HIU20983.1"/>
    </source>
</evidence>
<dbReference type="Pfam" id="PF01336">
    <property type="entry name" value="tRNA_anti-codon"/>
    <property type="match status" value="1"/>
</dbReference>
<reference evidence="2" key="2">
    <citation type="journal article" date="2021" name="PeerJ">
        <title>Extensive microbial diversity within the chicken gut microbiome revealed by metagenomics and culture.</title>
        <authorList>
            <person name="Gilroy R."/>
            <person name="Ravi A."/>
            <person name="Getino M."/>
            <person name="Pursley I."/>
            <person name="Horton D.L."/>
            <person name="Alikhan N.F."/>
            <person name="Baker D."/>
            <person name="Gharbi K."/>
            <person name="Hall N."/>
            <person name="Watson M."/>
            <person name="Adriaenssens E.M."/>
            <person name="Foster-Nyarko E."/>
            <person name="Jarju S."/>
            <person name="Secka A."/>
            <person name="Antonio M."/>
            <person name="Oren A."/>
            <person name="Chaudhuri R.R."/>
            <person name="La Ragione R."/>
            <person name="Hildebrand F."/>
            <person name="Pallen M.J."/>
        </authorList>
    </citation>
    <scope>NUCLEOTIDE SEQUENCE</scope>
    <source>
        <strain evidence="2">1063</strain>
    </source>
</reference>
<name>A0A9D1HQW8_9FIRM</name>
<protein>
    <submittedName>
        <fullName evidence="2">OB-fold nucleic acid binding domain-containing protein</fullName>
    </submittedName>
</protein>
<dbReference type="InterPro" id="IPR004365">
    <property type="entry name" value="NA-bd_OB_tRNA"/>
</dbReference>
<dbReference type="Proteomes" id="UP000824088">
    <property type="component" value="Unassembled WGS sequence"/>
</dbReference>
<comment type="caution">
    <text evidence="2">The sequence shown here is derived from an EMBL/GenBank/DDBJ whole genome shotgun (WGS) entry which is preliminary data.</text>
</comment>
<proteinExistence type="predicted"/>
<dbReference type="Gene3D" id="2.40.50.140">
    <property type="entry name" value="Nucleic acid-binding proteins"/>
    <property type="match status" value="1"/>
</dbReference>
<organism evidence="2 3">
    <name type="scientific">Candidatus Limadaptatus stercorigallinarum</name>
    <dbReference type="NCBI Taxonomy" id="2840845"/>
    <lineage>
        <taxon>Bacteria</taxon>
        <taxon>Bacillati</taxon>
        <taxon>Bacillota</taxon>
        <taxon>Clostridia</taxon>
        <taxon>Eubacteriales</taxon>
        <taxon>Candidatus Limadaptatus</taxon>
    </lineage>
</organism>
<feature type="domain" description="OB" evidence="1">
    <location>
        <begin position="250"/>
        <end position="306"/>
    </location>
</feature>
<dbReference type="AlphaFoldDB" id="A0A9D1HQW8"/>
<dbReference type="EMBL" id="DVMN01000032">
    <property type="protein sequence ID" value="HIU20983.1"/>
    <property type="molecule type" value="Genomic_DNA"/>
</dbReference>
<sequence>MQNKFTEEFAKATQGAFPMLKYKNATYEKETGTLTVRFLISAFDARSFTDEMKEKVLEALKGIFRGVGVHAEYIRTFADENTVRNKIAEFFNLRNQMVFRKMTQDSVRLAISPDNITVTLSFETPLCKMLEAAGTADELKNFLDENFNPETEVILRETEAAPVEAQTDAIDTVVVRNPSLRLIEPEIGDKIYARGKTAGVNRMAAYICDVKSPAENAVLCGRVSGVNKRTYKNKKYTPDNPKNGPEELPLVRFFLDDTTGRMECVAFPRPEEAEAFDALSDGDEVVCAGKVSLSAYNGVLSLAVNALFRAKIDFSSIKPAVSKPAPAKYSVLKPVPFSETAKKTLFDEPGEKPVAEFFKGKTFVVFDFETTGLDIATIEPI</sequence>
<evidence type="ECO:0000313" key="3">
    <source>
        <dbReference type="Proteomes" id="UP000824088"/>
    </source>
</evidence>
<gene>
    <name evidence="2" type="ORF">IAD51_01920</name>
</gene>